<name>A0A8I0EWZ7_9ACTN</name>
<feature type="transmembrane region" description="Helical" evidence="1">
    <location>
        <begin position="26"/>
        <end position="43"/>
    </location>
</feature>
<evidence type="ECO:0000256" key="1">
    <source>
        <dbReference type="SAM" id="Phobius"/>
    </source>
</evidence>
<organism evidence="2 3">
    <name type="scientific">Aeromicrobium senzhongii</name>
    <dbReference type="NCBI Taxonomy" id="2663859"/>
    <lineage>
        <taxon>Bacteria</taxon>
        <taxon>Bacillati</taxon>
        <taxon>Actinomycetota</taxon>
        <taxon>Actinomycetes</taxon>
        <taxon>Propionibacteriales</taxon>
        <taxon>Nocardioidaceae</taxon>
        <taxon>Aeromicrobium</taxon>
    </lineage>
</organism>
<dbReference type="AlphaFoldDB" id="A0A8I0EWZ7"/>
<comment type="caution">
    <text evidence="2">The sequence shown here is derived from an EMBL/GenBank/DDBJ whole genome shotgun (WGS) entry which is preliminary data.</text>
</comment>
<feature type="transmembrane region" description="Helical" evidence="1">
    <location>
        <begin position="88"/>
        <end position="111"/>
    </location>
</feature>
<feature type="transmembrane region" description="Helical" evidence="1">
    <location>
        <begin position="55"/>
        <end position="76"/>
    </location>
</feature>
<gene>
    <name evidence="2" type="ORF">IBG24_11130</name>
</gene>
<accession>A0A8I0EWZ7</accession>
<keyword evidence="1" id="KW-0812">Transmembrane</keyword>
<evidence type="ECO:0008006" key="4">
    <source>
        <dbReference type="Google" id="ProtNLM"/>
    </source>
</evidence>
<protein>
    <recommendedName>
        <fullName evidence="4">PAS domain-containing protein</fullName>
    </recommendedName>
</protein>
<proteinExistence type="predicted"/>
<dbReference type="EMBL" id="JACTVM010000003">
    <property type="protein sequence ID" value="MBC9226872.1"/>
    <property type="molecule type" value="Genomic_DNA"/>
</dbReference>
<keyword evidence="1" id="KW-1133">Transmembrane helix</keyword>
<sequence>MTTVYLVTSALMVLTIAAVRHHRSSVSVPVTIMLLAIAGWNLVRADRGPIDPTPSIAVAINVVFVQITAAAFYVATRRLVQGRWHMSRWFWAVAIAFGTASFVGMLPSVGLTTGDAYYASPVYVMHLAYSFALFGGGVLTLNSRQHDPSPHVRHVVMAVQVGTLSVLTAQVLFPGFTPLAVATMAMVMAWTTGHVAAWSRSASRAGRLLDSIGVFIFVIDRAGRLQDWNGPAASLLRLTGHTAEQGLHVSSALAMSVPFLDESTVTLPIEGGELRTAVTVHPVDPLARGSDRVVMLRPVRSTVESSSFPAVSGALKGHDPATQTLGRKAALEMLRIAAVEGRQMLRIDVVPRTPRRADDVMFLVARRMEARATERGWLDVPWARLDTWTLIAPMLDPTFEGVPARIPLDDLGLDMLVSFHRPAAAEPPEVFVRRMTEEGLNRDSAQG</sequence>
<keyword evidence="1" id="KW-0472">Membrane</keyword>
<dbReference type="RefSeq" id="WP_187769619.1">
    <property type="nucleotide sequence ID" value="NZ_JACTVM010000003.1"/>
</dbReference>
<feature type="transmembrane region" description="Helical" evidence="1">
    <location>
        <begin position="123"/>
        <end position="142"/>
    </location>
</feature>
<reference evidence="2" key="1">
    <citation type="submission" date="2020-09" db="EMBL/GenBank/DDBJ databases">
        <title>Novel species in genus Aeromicrobium.</title>
        <authorList>
            <person name="Zhang G."/>
        </authorList>
    </citation>
    <scope>NUCLEOTIDE SEQUENCE</scope>
    <source>
        <strain evidence="2">Zg-636</strain>
    </source>
</reference>
<feature type="transmembrane region" description="Helical" evidence="1">
    <location>
        <begin position="154"/>
        <end position="173"/>
    </location>
</feature>
<evidence type="ECO:0000313" key="2">
    <source>
        <dbReference type="EMBL" id="MBC9226872.1"/>
    </source>
</evidence>
<evidence type="ECO:0000313" key="3">
    <source>
        <dbReference type="Proteomes" id="UP000620591"/>
    </source>
</evidence>
<dbReference type="Proteomes" id="UP000620591">
    <property type="component" value="Unassembled WGS sequence"/>
</dbReference>